<dbReference type="RefSeq" id="WP_164478082.1">
    <property type="nucleotide sequence ID" value="NZ_AZDX01000002.1"/>
</dbReference>
<protein>
    <submittedName>
        <fullName evidence="1">Uncharacterized protein</fullName>
    </submittedName>
</protein>
<dbReference type="EMBL" id="AZDX01000002">
    <property type="protein sequence ID" value="KRL08126.1"/>
    <property type="molecule type" value="Genomic_DNA"/>
</dbReference>
<proteinExistence type="predicted"/>
<keyword evidence="2" id="KW-1185">Reference proteome</keyword>
<dbReference type="AlphaFoldDB" id="A0A0R1MJM2"/>
<name>A0A0R1MJM2_9LACO</name>
<dbReference type="Proteomes" id="UP000051448">
    <property type="component" value="Unassembled WGS sequence"/>
</dbReference>
<accession>A0A0R1MJM2</accession>
<dbReference type="GeneID" id="98310362"/>
<evidence type="ECO:0000313" key="1">
    <source>
        <dbReference type="EMBL" id="KRL08126.1"/>
    </source>
</evidence>
<evidence type="ECO:0000313" key="2">
    <source>
        <dbReference type="Proteomes" id="UP000051448"/>
    </source>
</evidence>
<dbReference type="STRING" id="1423759.FC92_GL000641"/>
<comment type="caution">
    <text evidence="1">The sequence shown here is derived from an EMBL/GenBank/DDBJ whole genome shotgun (WGS) entry which is preliminary data.</text>
</comment>
<gene>
    <name evidence="1" type="ORF">FC92_GL000641</name>
</gene>
<organism evidence="1 2">
    <name type="scientific">Liquorilactobacillus hordei DSM 19519</name>
    <dbReference type="NCBI Taxonomy" id="1423759"/>
    <lineage>
        <taxon>Bacteria</taxon>
        <taxon>Bacillati</taxon>
        <taxon>Bacillota</taxon>
        <taxon>Bacilli</taxon>
        <taxon>Lactobacillales</taxon>
        <taxon>Lactobacillaceae</taxon>
        <taxon>Liquorilactobacillus</taxon>
    </lineage>
</organism>
<reference evidence="1 2" key="1">
    <citation type="journal article" date="2015" name="Genome Announc.">
        <title>Expanding the biotechnology potential of lactobacilli through comparative genomics of 213 strains and associated genera.</title>
        <authorList>
            <person name="Sun Z."/>
            <person name="Harris H.M."/>
            <person name="McCann A."/>
            <person name="Guo C."/>
            <person name="Argimon S."/>
            <person name="Zhang W."/>
            <person name="Yang X."/>
            <person name="Jeffery I.B."/>
            <person name="Cooney J.C."/>
            <person name="Kagawa T.F."/>
            <person name="Liu W."/>
            <person name="Song Y."/>
            <person name="Salvetti E."/>
            <person name="Wrobel A."/>
            <person name="Rasinkangas P."/>
            <person name="Parkhill J."/>
            <person name="Rea M.C."/>
            <person name="O'Sullivan O."/>
            <person name="Ritari J."/>
            <person name="Douillard F.P."/>
            <person name="Paul Ross R."/>
            <person name="Yang R."/>
            <person name="Briner A.E."/>
            <person name="Felis G.E."/>
            <person name="de Vos W.M."/>
            <person name="Barrangou R."/>
            <person name="Klaenhammer T.R."/>
            <person name="Caufield P.W."/>
            <person name="Cui Y."/>
            <person name="Zhang H."/>
            <person name="O'Toole P.W."/>
        </authorList>
    </citation>
    <scope>NUCLEOTIDE SEQUENCE [LARGE SCALE GENOMIC DNA]</scope>
    <source>
        <strain evidence="1 2">DSM 19519</strain>
    </source>
</reference>
<sequence>MTEKIFKTATYGNNQLKLIIEKNSLIPKTVDVKAKVDPKTGEVKFFVDPKDLSKITK</sequence>
<dbReference type="PATRIC" id="fig|1423759.3.peg.681"/>